<feature type="transmembrane region" description="Helical" evidence="6">
    <location>
        <begin position="84"/>
        <end position="105"/>
    </location>
</feature>
<dbReference type="PIRSF" id="PIRSF006648">
    <property type="entry name" value="DrrB"/>
    <property type="match status" value="1"/>
</dbReference>
<dbReference type="PRINTS" id="PR00164">
    <property type="entry name" value="ABC2TRNSPORT"/>
</dbReference>
<keyword evidence="6" id="KW-0813">Transport</keyword>
<organism evidence="8 9">
    <name type="scientific">Pseudonocardia yuanmonensis</name>
    <dbReference type="NCBI Taxonomy" id="1095914"/>
    <lineage>
        <taxon>Bacteria</taxon>
        <taxon>Bacillati</taxon>
        <taxon>Actinomycetota</taxon>
        <taxon>Actinomycetes</taxon>
        <taxon>Pseudonocardiales</taxon>
        <taxon>Pseudonocardiaceae</taxon>
        <taxon>Pseudonocardia</taxon>
    </lineage>
</organism>
<dbReference type="InterPro" id="IPR047817">
    <property type="entry name" value="ABC2_TM_bact-type"/>
</dbReference>
<comment type="subcellular location">
    <subcellularLocation>
        <location evidence="6">Cell membrane</location>
        <topology evidence="6">Multi-pass membrane protein</topology>
    </subcellularLocation>
    <subcellularLocation>
        <location evidence="1">Membrane</location>
        <topology evidence="1">Multi-pass membrane protein</topology>
    </subcellularLocation>
</comment>
<evidence type="ECO:0000259" key="7">
    <source>
        <dbReference type="PROSITE" id="PS51012"/>
    </source>
</evidence>
<evidence type="ECO:0000313" key="9">
    <source>
        <dbReference type="Proteomes" id="UP001500325"/>
    </source>
</evidence>
<dbReference type="EMBL" id="BAABIC010000002">
    <property type="protein sequence ID" value="GAA4676189.1"/>
    <property type="molecule type" value="Genomic_DNA"/>
</dbReference>
<dbReference type="InterPro" id="IPR013525">
    <property type="entry name" value="ABC2_TM"/>
</dbReference>
<accession>A0ABP8VYD7</accession>
<keyword evidence="9" id="KW-1185">Reference proteome</keyword>
<feature type="domain" description="ABC transmembrane type-2" evidence="7">
    <location>
        <begin position="47"/>
        <end position="282"/>
    </location>
</feature>
<evidence type="ECO:0000256" key="6">
    <source>
        <dbReference type="RuleBase" id="RU361157"/>
    </source>
</evidence>
<reference evidence="9" key="1">
    <citation type="journal article" date="2019" name="Int. J. Syst. Evol. Microbiol.">
        <title>The Global Catalogue of Microorganisms (GCM) 10K type strain sequencing project: providing services to taxonomists for standard genome sequencing and annotation.</title>
        <authorList>
            <consortium name="The Broad Institute Genomics Platform"/>
            <consortium name="The Broad Institute Genome Sequencing Center for Infectious Disease"/>
            <person name="Wu L."/>
            <person name="Ma J."/>
        </authorList>
    </citation>
    <scope>NUCLEOTIDE SEQUENCE [LARGE SCALE GENOMIC DNA]</scope>
    <source>
        <strain evidence="9">JCM 18055</strain>
    </source>
</reference>
<feature type="transmembrane region" description="Helical" evidence="6">
    <location>
        <begin position="172"/>
        <end position="191"/>
    </location>
</feature>
<dbReference type="InterPro" id="IPR000412">
    <property type="entry name" value="ABC_2_transport"/>
</dbReference>
<evidence type="ECO:0000256" key="5">
    <source>
        <dbReference type="ARBA" id="ARBA00023251"/>
    </source>
</evidence>
<feature type="transmembrane region" description="Helical" evidence="6">
    <location>
        <begin position="203"/>
        <end position="228"/>
    </location>
</feature>
<feature type="transmembrane region" description="Helical" evidence="6">
    <location>
        <begin position="53"/>
        <end position="72"/>
    </location>
</feature>
<name>A0ABP8VYD7_9PSEU</name>
<proteinExistence type="inferred from homology"/>
<evidence type="ECO:0000256" key="3">
    <source>
        <dbReference type="ARBA" id="ARBA00022989"/>
    </source>
</evidence>
<feature type="transmembrane region" description="Helical" evidence="6">
    <location>
        <begin position="148"/>
        <end position="166"/>
    </location>
</feature>
<keyword evidence="2 6" id="KW-0812">Transmembrane</keyword>
<evidence type="ECO:0000256" key="2">
    <source>
        <dbReference type="ARBA" id="ARBA00022692"/>
    </source>
</evidence>
<feature type="transmembrane region" description="Helical" evidence="6">
    <location>
        <begin position="120"/>
        <end position="141"/>
    </location>
</feature>
<protein>
    <recommendedName>
        <fullName evidence="6">Transport permease protein</fullName>
    </recommendedName>
</protein>
<keyword evidence="6" id="KW-1003">Cell membrane</keyword>
<evidence type="ECO:0000256" key="1">
    <source>
        <dbReference type="ARBA" id="ARBA00004141"/>
    </source>
</evidence>
<feature type="transmembrane region" description="Helical" evidence="6">
    <location>
        <begin position="261"/>
        <end position="280"/>
    </location>
</feature>
<evidence type="ECO:0000313" key="8">
    <source>
        <dbReference type="EMBL" id="GAA4676189.1"/>
    </source>
</evidence>
<keyword evidence="4 6" id="KW-0472">Membrane</keyword>
<dbReference type="Pfam" id="PF01061">
    <property type="entry name" value="ABC2_membrane"/>
    <property type="match status" value="1"/>
</dbReference>
<dbReference type="PROSITE" id="PS51012">
    <property type="entry name" value="ABC_TM2"/>
    <property type="match status" value="1"/>
</dbReference>
<dbReference type="PANTHER" id="PTHR43229">
    <property type="entry name" value="NODULATION PROTEIN J"/>
    <property type="match status" value="1"/>
</dbReference>
<dbReference type="RefSeq" id="WP_345378082.1">
    <property type="nucleotide sequence ID" value="NZ_BAABIC010000002.1"/>
</dbReference>
<dbReference type="Proteomes" id="UP001500325">
    <property type="component" value="Unassembled WGS sequence"/>
</dbReference>
<comment type="similarity">
    <text evidence="6">Belongs to the ABC-2 integral membrane protein family.</text>
</comment>
<dbReference type="PANTHER" id="PTHR43229:SF2">
    <property type="entry name" value="NODULATION PROTEIN J"/>
    <property type="match status" value="1"/>
</dbReference>
<comment type="caution">
    <text evidence="8">The sequence shown here is derived from an EMBL/GenBank/DDBJ whole genome shotgun (WGS) entry which is preliminary data.</text>
</comment>
<sequence length="285" mass="29721">MAIEERIPTGSVGSGVRAAPAAAPGWVRGVLLVVESFWRWYRRNWRATAVSSVLQPLLFLLAFGLGFGSLIAARPGAEAATGGVPYLVWLAPALLAMSTVQSAAFEMTYPVLSGFKWQRIYLGMAATPLTGAQIALGHLLWVAAKMTLTGAVYLVLIALFGGAASPGVLGSLAAAVLTGAAVAAPVMAFSASREDEGAAFNALFRFVVLPMTLFSGTFFPVAALPGWVQPMAWASPLWHGTELARAAALGTGTPGAVLGHLAYLSVLLAVGAWLSVRLFTRRLAP</sequence>
<gene>
    <name evidence="8" type="ORF">GCM10023215_05400</name>
</gene>
<keyword evidence="5" id="KW-0046">Antibiotic resistance</keyword>
<keyword evidence="3 6" id="KW-1133">Transmembrane helix</keyword>
<dbReference type="InterPro" id="IPR051784">
    <property type="entry name" value="Nod_factor_ABC_transporter"/>
</dbReference>
<evidence type="ECO:0000256" key="4">
    <source>
        <dbReference type="ARBA" id="ARBA00023136"/>
    </source>
</evidence>